<feature type="domain" description="TsaA-like" evidence="4">
    <location>
        <begin position="1"/>
        <end position="40"/>
    </location>
</feature>
<organism evidence="5">
    <name type="scientific">hydrocarbon metagenome</name>
    <dbReference type="NCBI Taxonomy" id="938273"/>
    <lineage>
        <taxon>unclassified sequences</taxon>
        <taxon>metagenomes</taxon>
        <taxon>ecological metagenomes</taxon>
    </lineage>
</organism>
<name>A0A0W8G340_9ZZZZ</name>
<feature type="region of interest" description="Disordered" evidence="3">
    <location>
        <begin position="43"/>
        <end position="65"/>
    </location>
</feature>
<evidence type="ECO:0000256" key="3">
    <source>
        <dbReference type="SAM" id="MobiDB-lite"/>
    </source>
</evidence>
<evidence type="ECO:0000256" key="2">
    <source>
        <dbReference type="ARBA" id="ARBA00033753"/>
    </source>
</evidence>
<comment type="similarity">
    <text evidence="2">Belongs to the tRNA methyltransferase O family.</text>
</comment>
<feature type="compositionally biased region" description="Basic and acidic residues" evidence="3">
    <location>
        <begin position="43"/>
        <end position="52"/>
    </location>
</feature>
<dbReference type="Gene3D" id="2.40.30.70">
    <property type="entry name" value="YaeB-like"/>
    <property type="match status" value="1"/>
</dbReference>
<protein>
    <recommendedName>
        <fullName evidence="4">TsaA-like domain-containing protein</fullName>
    </recommendedName>
</protein>
<dbReference type="InterPro" id="IPR036414">
    <property type="entry name" value="YaeB_N_sf"/>
</dbReference>
<comment type="caution">
    <text evidence="5">The sequence shown here is derived from an EMBL/GenBank/DDBJ whole genome shotgun (WGS) entry which is preliminary data.</text>
</comment>
<keyword evidence="1" id="KW-0949">S-adenosyl-L-methionine</keyword>
<reference evidence="5" key="1">
    <citation type="journal article" date="2015" name="Proc. Natl. Acad. Sci. U.S.A.">
        <title>Networks of energetic and metabolic interactions define dynamics in microbial communities.</title>
        <authorList>
            <person name="Embree M."/>
            <person name="Liu J.K."/>
            <person name="Al-Bassam M.M."/>
            <person name="Zengler K."/>
        </authorList>
    </citation>
    <scope>NUCLEOTIDE SEQUENCE</scope>
</reference>
<dbReference type="InterPro" id="IPR036413">
    <property type="entry name" value="YaeB-like_sf"/>
</dbReference>
<accession>A0A0W8G340</accession>
<dbReference type="PROSITE" id="PS51668">
    <property type="entry name" value="TSAA_2"/>
    <property type="match status" value="1"/>
</dbReference>
<evidence type="ECO:0000256" key="1">
    <source>
        <dbReference type="ARBA" id="ARBA00022691"/>
    </source>
</evidence>
<dbReference type="Pfam" id="PF01980">
    <property type="entry name" value="TrmO_N"/>
    <property type="match status" value="1"/>
</dbReference>
<dbReference type="InterPro" id="IPR023370">
    <property type="entry name" value="TrmO-like_N"/>
</dbReference>
<proteinExistence type="inferred from homology"/>
<dbReference type="AlphaFoldDB" id="A0A0W8G340"/>
<gene>
    <name evidence="5" type="ORF">ASZ90_002564</name>
</gene>
<evidence type="ECO:0000313" key="5">
    <source>
        <dbReference type="EMBL" id="KUG27579.1"/>
    </source>
</evidence>
<dbReference type="EMBL" id="LNQE01000314">
    <property type="protein sequence ID" value="KUG27579.1"/>
    <property type="molecule type" value="Genomic_DNA"/>
</dbReference>
<evidence type="ECO:0000259" key="4">
    <source>
        <dbReference type="PROSITE" id="PS51668"/>
    </source>
</evidence>
<sequence>MLQVLSVAGNLVELENVDMLDQTPVLNIKPYVADFDVWDADRFGPQSHDHGTRPPGQGPGRDGGGLICPGLQSWMQLALFTGAGFISPANIQQFLTQGES</sequence>
<dbReference type="SUPFAM" id="SSF118196">
    <property type="entry name" value="YaeB-like"/>
    <property type="match status" value="1"/>
</dbReference>